<evidence type="ECO:0000256" key="1">
    <source>
        <dbReference type="SAM" id="MobiDB-lite"/>
    </source>
</evidence>
<name>A0A840E8Q0_9BACT</name>
<keyword evidence="3" id="KW-1185">Reference proteome</keyword>
<dbReference type="Proteomes" id="UP000576209">
    <property type="component" value="Unassembled WGS sequence"/>
</dbReference>
<evidence type="ECO:0000313" key="3">
    <source>
        <dbReference type="Proteomes" id="UP000576209"/>
    </source>
</evidence>
<protein>
    <submittedName>
        <fullName evidence="2">Uncharacterized protein</fullName>
    </submittedName>
</protein>
<accession>A0A840E8Q0</accession>
<comment type="caution">
    <text evidence="2">The sequence shown here is derived from an EMBL/GenBank/DDBJ whole genome shotgun (WGS) entry which is preliminary data.</text>
</comment>
<gene>
    <name evidence="2" type="ORF">GGR28_002322</name>
</gene>
<reference evidence="2 3" key="1">
    <citation type="submission" date="2020-08" db="EMBL/GenBank/DDBJ databases">
        <title>Genomic Encyclopedia of Type Strains, Phase IV (KMG-IV): sequencing the most valuable type-strain genomes for metagenomic binning, comparative biology and taxonomic classification.</title>
        <authorList>
            <person name="Goeker M."/>
        </authorList>
    </citation>
    <scope>NUCLEOTIDE SEQUENCE [LARGE SCALE GENOMIC DNA]</scope>
    <source>
        <strain evidence="2 3">DSM 105137</strain>
    </source>
</reference>
<sequence length="54" mass="5831">MPLEVRELNIKITVGDDAGDAPAAGEGAGDNGEEDQIRKIVELVLEALDKRNER</sequence>
<feature type="region of interest" description="Disordered" evidence="1">
    <location>
        <begin position="15"/>
        <end position="35"/>
    </location>
</feature>
<dbReference type="RefSeq" id="WP_183495928.1">
    <property type="nucleotide sequence ID" value="NZ_JACIFF010000005.1"/>
</dbReference>
<dbReference type="AlphaFoldDB" id="A0A840E8Q0"/>
<dbReference type="Pfam" id="PF19265">
    <property type="entry name" value="DUF5908"/>
    <property type="match status" value="1"/>
</dbReference>
<dbReference type="InterPro" id="IPR045459">
    <property type="entry name" value="DUF5908"/>
</dbReference>
<evidence type="ECO:0000313" key="2">
    <source>
        <dbReference type="EMBL" id="MBB4079697.1"/>
    </source>
</evidence>
<organism evidence="2 3">
    <name type="scientific">Neolewinella aquimaris</name>
    <dbReference type="NCBI Taxonomy" id="1835722"/>
    <lineage>
        <taxon>Bacteria</taxon>
        <taxon>Pseudomonadati</taxon>
        <taxon>Bacteroidota</taxon>
        <taxon>Saprospiria</taxon>
        <taxon>Saprospirales</taxon>
        <taxon>Lewinellaceae</taxon>
        <taxon>Neolewinella</taxon>
    </lineage>
</organism>
<proteinExistence type="predicted"/>
<dbReference type="EMBL" id="JACIFF010000005">
    <property type="protein sequence ID" value="MBB4079697.1"/>
    <property type="molecule type" value="Genomic_DNA"/>
</dbReference>